<protein>
    <recommendedName>
        <fullName evidence="3">Reverse transcriptase Ty1/copia-type domain-containing protein</fullName>
    </recommendedName>
</protein>
<comment type="caution">
    <text evidence="1">The sequence shown here is derived from an EMBL/GenBank/DDBJ whole genome shotgun (WGS) entry which is preliminary data.</text>
</comment>
<proteinExistence type="predicted"/>
<dbReference type="EMBL" id="JAJFAZ020000004">
    <property type="protein sequence ID" value="KAI5333963.1"/>
    <property type="molecule type" value="Genomic_DNA"/>
</dbReference>
<gene>
    <name evidence="1" type="ORF">L3X38_024095</name>
</gene>
<evidence type="ECO:0000313" key="1">
    <source>
        <dbReference type="EMBL" id="KAI5333963.1"/>
    </source>
</evidence>
<dbReference type="Proteomes" id="UP001054821">
    <property type="component" value="Chromosome 4"/>
</dbReference>
<name>A0AAD4VZA5_PRUDU</name>
<evidence type="ECO:0000313" key="2">
    <source>
        <dbReference type="Proteomes" id="UP001054821"/>
    </source>
</evidence>
<sequence length="168" mass="18812">MTGRTKANDRSPVSENSDCDTCMDELDAIAPSALPVPQFTCDSELITYLLSPRTTRGKLKFDVNNAFLHGDLKKEIYMDLPTEMQNLQTYLASEFEMKSLDDLKYFLGIEVAKSKYDGVPKATLPRPSLVHVSCSYWSVNCGINRKYVLDLLAKTGMLDCKPIDTPSE</sequence>
<dbReference type="AlphaFoldDB" id="A0AAD4VZA5"/>
<evidence type="ECO:0008006" key="3">
    <source>
        <dbReference type="Google" id="ProtNLM"/>
    </source>
</evidence>
<organism evidence="1 2">
    <name type="scientific">Prunus dulcis</name>
    <name type="common">Almond</name>
    <name type="synonym">Amygdalus dulcis</name>
    <dbReference type="NCBI Taxonomy" id="3755"/>
    <lineage>
        <taxon>Eukaryota</taxon>
        <taxon>Viridiplantae</taxon>
        <taxon>Streptophyta</taxon>
        <taxon>Embryophyta</taxon>
        <taxon>Tracheophyta</taxon>
        <taxon>Spermatophyta</taxon>
        <taxon>Magnoliopsida</taxon>
        <taxon>eudicotyledons</taxon>
        <taxon>Gunneridae</taxon>
        <taxon>Pentapetalae</taxon>
        <taxon>rosids</taxon>
        <taxon>fabids</taxon>
        <taxon>Rosales</taxon>
        <taxon>Rosaceae</taxon>
        <taxon>Amygdaloideae</taxon>
        <taxon>Amygdaleae</taxon>
        <taxon>Prunus</taxon>
    </lineage>
</organism>
<keyword evidence="2" id="KW-1185">Reference proteome</keyword>
<reference evidence="1 2" key="1">
    <citation type="journal article" date="2022" name="G3 (Bethesda)">
        <title>Whole-genome sequence and methylome profiling of the almond [Prunus dulcis (Mill.) D.A. Webb] cultivar 'Nonpareil'.</title>
        <authorList>
            <person name="D'Amico-Willman K.M."/>
            <person name="Ouma W.Z."/>
            <person name="Meulia T."/>
            <person name="Sideli G.M."/>
            <person name="Gradziel T.M."/>
            <person name="Fresnedo-Ramirez J."/>
        </authorList>
    </citation>
    <scope>NUCLEOTIDE SEQUENCE [LARGE SCALE GENOMIC DNA]</scope>
    <source>
        <strain evidence="1">Clone GOH B32 T37-40</strain>
    </source>
</reference>
<accession>A0AAD4VZA5</accession>